<dbReference type="SUPFAM" id="SSF51412">
    <property type="entry name" value="Inosine monophosphate dehydrogenase (IMPDH)"/>
    <property type="match status" value="1"/>
</dbReference>
<keyword evidence="2" id="KW-0288">FMN</keyword>
<keyword evidence="1" id="KW-0285">Flavoprotein</keyword>
<dbReference type="InterPro" id="IPR004136">
    <property type="entry name" value="NMO"/>
</dbReference>
<dbReference type="Proteomes" id="UP000008210">
    <property type="component" value="Chromosome 2"/>
</dbReference>
<keyword evidence="3 5" id="KW-0560">Oxidoreductase</keyword>
<organism evidence="5 6">
    <name type="scientific">Cupriavidus necator (strain ATCC 17699 / DSM 428 / KCTC 22496 / NCIMB 10442 / H16 / Stanier 337)</name>
    <name type="common">Ralstonia eutropha</name>
    <dbReference type="NCBI Taxonomy" id="381666"/>
    <lineage>
        <taxon>Bacteria</taxon>
        <taxon>Pseudomonadati</taxon>
        <taxon>Pseudomonadota</taxon>
        <taxon>Betaproteobacteria</taxon>
        <taxon>Burkholderiales</taxon>
        <taxon>Burkholderiaceae</taxon>
        <taxon>Cupriavidus</taxon>
    </lineage>
</organism>
<accession>Q0K474</accession>
<keyword evidence="5" id="KW-0223">Dioxygenase</keyword>
<dbReference type="CDD" id="cd04730">
    <property type="entry name" value="NPD_like"/>
    <property type="match status" value="1"/>
</dbReference>
<gene>
    <name evidence="5" type="ordered locus">H16_B0401</name>
</gene>
<evidence type="ECO:0000256" key="1">
    <source>
        <dbReference type="ARBA" id="ARBA00022630"/>
    </source>
</evidence>
<keyword evidence="6" id="KW-1185">Reference proteome</keyword>
<dbReference type="Pfam" id="PF03060">
    <property type="entry name" value="NMO"/>
    <property type="match status" value="1"/>
</dbReference>
<evidence type="ECO:0000313" key="6">
    <source>
        <dbReference type="Proteomes" id="UP000008210"/>
    </source>
</evidence>
<evidence type="ECO:0000256" key="2">
    <source>
        <dbReference type="ARBA" id="ARBA00022643"/>
    </source>
</evidence>
<reference evidence="5 6" key="1">
    <citation type="journal article" date="2006" name="Nat. Biotechnol.">
        <title>Genome sequence of the bioplastic-producing 'Knallgas' bacterium Ralstonia eutropha H16.</title>
        <authorList>
            <person name="Pohlmann A."/>
            <person name="Fricke W.F."/>
            <person name="Reinecke F."/>
            <person name="Kusian B."/>
            <person name="Liesegang H."/>
            <person name="Cramm R."/>
            <person name="Eitinger T."/>
            <person name="Ewering C."/>
            <person name="Potter M."/>
            <person name="Schwartz E."/>
            <person name="Strittmatter A."/>
            <person name="Voss I."/>
            <person name="Gottschalk G."/>
            <person name="Steinbuechel A."/>
            <person name="Friedrich B."/>
            <person name="Bowien B."/>
        </authorList>
    </citation>
    <scope>NUCLEOTIDE SEQUENCE [LARGE SCALE GENOMIC DNA]</scope>
    <source>
        <strain evidence="6">ATCC 17699 / DSM 428 / KCTC 22496 / NCIMB 10442 / H16 / Stanier 337</strain>
    </source>
</reference>
<protein>
    <submittedName>
        <fullName evidence="5">2-Nitropropane dioxygenase</fullName>
        <ecNumber evidence="5">1.13.11.32</ecNumber>
    </submittedName>
</protein>
<dbReference type="EMBL" id="AM260480">
    <property type="protein sequence ID" value="CAJ95200.1"/>
    <property type="molecule type" value="Genomic_DNA"/>
</dbReference>
<dbReference type="Gene3D" id="3.20.20.70">
    <property type="entry name" value="Aldolase class I"/>
    <property type="match status" value="1"/>
</dbReference>
<evidence type="ECO:0000256" key="3">
    <source>
        <dbReference type="ARBA" id="ARBA00023002"/>
    </source>
</evidence>
<dbReference type="KEGG" id="reh:H16_B0401"/>
<name>Q0K474_CUPNH</name>
<dbReference type="EC" id="1.13.11.32" evidence="5"/>
<evidence type="ECO:0000256" key="4">
    <source>
        <dbReference type="SAM" id="MobiDB-lite"/>
    </source>
</evidence>
<dbReference type="AlphaFoldDB" id="Q0K474"/>
<dbReference type="GO" id="GO:0051213">
    <property type="term" value="F:dioxygenase activity"/>
    <property type="evidence" value="ECO:0007669"/>
    <property type="project" value="UniProtKB-KW"/>
</dbReference>
<dbReference type="GO" id="GO:0018580">
    <property type="term" value="F:nitronate monooxygenase activity"/>
    <property type="evidence" value="ECO:0007669"/>
    <property type="project" value="InterPro"/>
</dbReference>
<dbReference type="STRING" id="381666.H16_B0401"/>
<proteinExistence type="predicted"/>
<dbReference type="InterPro" id="IPR013785">
    <property type="entry name" value="Aldolase_TIM"/>
</dbReference>
<dbReference type="HOGENOM" id="CLU_038732_1_0_4"/>
<dbReference type="PANTHER" id="PTHR32332">
    <property type="entry name" value="2-NITROPROPANE DIOXYGENASE"/>
    <property type="match status" value="1"/>
</dbReference>
<dbReference type="eggNOG" id="COG2070">
    <property type="taxonomic scope" value="Bacteria"/>
</dbReference>
<feature type="region of interest" description="Disordered" evidence="4">
    <location>
        <begin position="1"/>
        <end position="24"/>
    </location>
</feature>
<evidence type="ECO:0000313" key="5">
    <source>
        <dbReference type="EMBL" id="CAJ95200.1"/>
    </source>
</evidence>
<sequence length="387" mass="41207">MGGVPWRRLRFAAPPTPQRSGVGDFRKSSYAPLDAICATPAGGAGVARSAGIFRRVSNLARANMKTRITELLGTRYPIVEGGMQWIGRAKLAAAVSNAGALGMITARTQRTPDDLRREIDRTRELTDKPFGVNLTLSLTNTDVTYDDWVDAIVASGVQIVETAGNNPKPVITAFKEAGLKVIHKCTAVRHALSAERMGVDVISIDSFEAAGHMGEGDVGSMVMIPATVQAVKIPVIASGGIWGGRAIAAALALGADGVNIGTRFALTQECESHDNVKQALLKGNEHSTILLKRTLKRSARYFRNEAAEQVLAMELRPGGATYDDLAPLLAGERGRKVLETGDVPSGLIGASQAIAMIDDIPACQELVSRMMAECRTALCETLARFDD</sequence>
<dbReference type="PANTHER" id="PTHR32332:SF20">
    <property type="entry name" value="2-NITROPROPANE DIOXYGENASE-LIKE PROTEIN"/>
    <property type="match status" value="1"/>
</dbReference>